<dbReference type="EMBL" id="ACFY01000124">
    <property type="protein sequence ID" value="EEG93062.1"/>
    <property type="molecule type" value="Genomic_DNA"/>
</dbReference>
<reference evidence="1 2" key="2">
    <citation type="submission" date="2009-03" db="EMBL/GenBank/DDBJ databases">
        <title>Draft genome sequence of Roseburia inulinivorans (DSM 16841).</title>
        <authorList>
            <person name="Sudarsanam P."/>
            <person name="Ley R."/>
            <person name="Guruge J."/>
            <person name="Turnbaugh P.J."/>
            <person name="Mahowald M."/>
            <person name="Liep D."/>
            <person name="Gordon J."/>
        </authorList>
    </citation>
    <scope>NUCLEOTIDE SEQUENCE [LARGE SCALE GENOMIC DNA]</scope>
    <source>
        <strain evidence="1 2">DSM 16841</strain>
    </source>
</reference>
<protein>
    <submittedName>
        <fullName evidence="1">Uncharacterized protein</fullName>
    </submittedName>
</protein>
<accession>C0FWG7</accession>
<reference evidence="1 2" key="1">
    <citation type="submission" date="2009-02" db="EMBL/GenBank/DDBJ databases">
        <authorList>
            <person name="Fulton L."/>
            <person name="Clifton S."/>
            <person name="Fulton B."/>
            <person name="Xu J."/>
            <person name="Minx P."/>
            <person name="Pepin K.H."/>
            <person name="Johnson M."/>
            <person name="Bhonagiri V."/>
            <person name="Nash W.E."/>
            <person name="Mardis E.R."/>
            <person name="Wilson R.K."/>
        </authorList>
    </citation>
    <scope>NUCLEOTIDE SEQUENCE [LARGE SCALE GENOMIC DNA]</scope>
    <source>
        <strain evidence="1 2">DSM 16841</strain>
    </source>
</reference>
<name>C0FWG7_9FIRM</name>
<organism evidence="1 2">
    <name type="scientific">Roseburia inulinivorans DSM 16841</name>
    <dbReference type="NCBI Taxonomy" id="622312"/>
    <lineage>
        <taxon>Bacteria</taxon>
        <taxon>Bacillati</taxon>
        <taxon>Bacillota</taxon>
        <taxon>Clostridia</taxon>
        <taxon>Lachnospirales</taxon>
        <taxon>Lachnospiraceae</taxon>
        <taxon>Roseburia</taxon>
    </lineage>
</organism>
<dbReference type="Proteomes" id="UP000003561">
    <property type="component" value="Unassembled WGS sequence"/>
</dbReference>
<dbReference type="AlphaFoldDB" id="C0FWG7"/>
<comment type="caution">
    <text evidence="1">The sequence shown here is derived from an EMBL/GenBank/DDBJ whole genome shotgun (WGS) entry which is preliminary data.</text>
</comment>
<sequence length="48" mass="5442">MPSKIRLALCRKPDSSFFSQNQPVSGIFRKVMHIMMMSCSTIPGQRTP</sequence>
<gene>
    <name evidence="1" type="ORF">ROSEINA2194_03094</name>
</gene>
<evidence type="ECO:0000313" key="1">
    <source>
        <dbReference type="EMBL" id="EEG93062.1"/>
    </source>
</evidence>
<proteinExistence type="predicted"/>
<evidence type="ECO:0000313" key="2">
    <source>
        <dbReference type="Proteomes" id="UP000003561"/>
    </source>
</evidence>